<feature type="transmembrane region" description="Helical" evidence="10">
    <location>
        <begin position="758"/>
        <end position="777"/>
    </location>
</feature>
<evidence type="ECO:0000313" key="13">
    <source>
        <dbReference type="Proteomes" id="UP000281708"/>
    </source>
</evidence>
<feature type="transmembrane region" description="Helical" evidence="10">
    <location>
        <begin position="634"/>
        <end position="657"/>
    </location>
</feature>
<keyword evidence="2" id="KW-0813">Transport</keyword>
<dbReference type="CDD" id="cd06579">
    <property type="entry name" value="TM_PBP1_transp_AraH_like"/>
    <property type="match status" value="1"/>
</dbReference>
<dbReference type="InterPro" id="IPR003593">
    <property type="entry name" value="AAA+_ATPase"/>
</dbReference>
<evidence type="ECO:0000256" key="4">
    <source>
        <dbReference type="ARBA" id="ARBA00022692"/>
    </source>
</evidence>
<reference evidence="12 13" key="1">
    <citation type="submission" date="2018-10" db="EMBL/GenBank/DDBJ databases">
        <title>Marmoricola sp. 4Q3S-7 whole genome shotgun sequence.</title>
        <authorList>
            <person name="Li F."/>
        </authorList>
    </citation>
    <scope>NUCLEOTIDE SEQUENCE [LARGE SCALE GENOMIC DNA]</scope>
    <source>
        <strain evidence="12 13">4Q3S-7</strain>
    </source>
</reference>
<dbReference type="SUPFAM" id="SSF52540">
    <property type="entry name" value="P-loop containing nucleoside triphosphate hydrolases"/>
    <property type="match status" value="2"/>
</dbReference>
<dbReference type="InterPro" id="IPR027417">
    <property type="entry name" value="P-loop_NTPase"/>
</dbReference>
<dbReference type="Pfam" id="PF02653">
    <property type="entry name" value="BPD_transp_2"/>
    <property type="match status" value="1"/>
</dbReference>
<sequence length="839" mass="87662">MGGETLDPPAGSVGDEAVLRLEIQGASKHFAGVAALKDVSLSVRAGEVHAVLGENGAGKSTLMNIATGTLQPDEGEIRVGGEVAATLTPARATALGIAIVHQHPAVMPDLTVQENLQVALPAAAFAGGARQAAERMLARVGLEVDLADRVETLTLAERHLLEIAKAFAVDPRVLILDEPTAPLGNDASELLFDLVRSAVAEGTSVVYITHRLAEVRELADTVTVLRDGRLRGNAVVADISDQELLNLIVGRELESTFPAKSGGDGEENLSVEGFSGPGFGDVSLVARRGEIVGVAGVVGNGQSQLLRGLAGLEETSGTVSVGGRRLDHRELLGEAAYMPADRITEGLMRSLSVRENAALSALSSFRSAGFLSRRREVSEVRGSLGSLSVRAPSLEAPVSALSGGNQQKVVISRALLADPPLLLADEPTQGVDVGARSEIYTILRAASERGVPVIIASSDAKELEGLCDRVVVMSRGRVVETLVGEEVTEERIVSAAVTSTAETVSAAAARRATRSSRLRRFVEGDYSPSALLVVLMLALAAYITPGNERYLSAFNISNVLLAATAIGFIALGQNLALLTGGIDLSVGPLAGFLVVVSSFYVLDRSGPAKVLLGFVLMVLVAAVVGLVNGSLVRFARFTPIAATLTLYIALGGFAFLLRSTQGGYISLGFQNAVNLRFGPLPVAFVVFVVLAVVMELALRRRRWGWRLRGVGSDEDAARRVGIDVDRTVIGAYVCSSLLAFLGALMFMGQYGIGDPSQGSAFTLTSVTAVVLGGTSLLGGRGTFIGTLAGAVLLQQLLNATTFLGLGSTSQYYFQGLLILVAAVVYTLARSRRRGRPAAG</sequence>
<feature type="transmembrane region" description="Helical" evidence="10">
    <location>
        <begin position="677"/>
        <end position="698"/>
    </location>
</feature>
<keyword evidence="9 10" id="KW-0472">Membrane</keyword>
<name>A0A3L8NZ86_9ACTN</name>
<dbReference type="InterPro" id="IPR017871">
    <property type="entry name" value="ABC_transporter-like_CS"/>
</dbReference>
<keyword evidence="7 12" id="KW-0067">ATP-binding</keyword>
<dbReference type="AlphaFoldDB" id="A0A3L8NZ86"/>
<comment type="subcellular location">
    <subcellularLocation>
        <location evidence="1">Cell membrane</location>
        <topology evidence="1">Multi-pass membrane protein</topology>
    </subcellularLocation>
</comment>
<evidence type="ECO:0000256" key="6">
    <source>
        <dbReference type="ARBA" id="ARBA00022741"/>
    </source>
</evidence>
<evidence type="ECO:0000256" key="1">
    <source>
        <dbReference type="ARBA" id="ARBA00004651"/>
    </source>
</evidence>
<dbReference type="Proteomes" id="UP000281708">
    <property type="component" value="Unassembled WGS sequence"/>
</dbReference>
<evidence type="ECO:0000256" key="9">
    <source>
        <dbReference type="ARBA" id="ARBA00023136"/>
    </source>
</evidence>
<dbReference type="PANTHER" id="PTHR43790">
    <property type="entry name" value="CARBOHYDRATE TRANSPORT ATP-BINDING PROTEIN MG119-RELATED"/>
    <property type="match status" value="1"/>
</dbReference>
<feature type="transmembrane region" description="Helical" evidence="10">
    <location>
        <begin position="784"/>
        <end position="805"/>
    </location>
</feature>
<dbReference type="OrthoDB" id="7757085at2"/>
<feature type="domain" description="ABC transporter" evidence="11">
    <location>
        <begin position="21"/>
        <end position="252"/>
    </location>
</feature>
<evidence type="ECO:0000259" key="11">
    <source>
        <dbReference type="PROSITE" id="PS50893"/>
    </source>
</evidence>
<dbReference type="Pfam" id="PF00005">
    <property type="entry name" value="ABC_tran"/>
    <property type="match status" value="2"/>
</dbReference>
<feature type="transmembrane region" description="Helical" evidence="10">
    <location>
        <begin position="550"/>
        <end position="572"/>
    </location>
</feature>
<dbReference type="InterPro" id="IPR050107">
    <property type="entry name" value="ABC_carbohydrate_import_ATPase"/>
</dbReference>
<dbReference type="EMBL" id="RDBE01000010">
    <property type="protein sequence ID" value="RLV47972.1"/>
    <property type="molecule type" value="Genomic_DNA"/>
</dbReference>
<dbReference type="PROSITE" id="PS00211">
    <property type="entry name" value="ABC_TRANSPORTER_1"/>
    <property type="match status" value="1"/>
</dbReference>
<feature type="transmembrane region" description="Helical" evidence="10">
    <location>
        <begin position="608"/>
        <end position="627"/>
    </location>
</feature>
<evidence type="ECO:0000256" key="8">
    <source>
        <dbReference type="ARBA" id="ARBA00022989"/>
    </source>
</evidence>
<keyword evidence="3" id="KW-1003">Cell membrane</keyword>
<dbReference type="PROSITE" id="PS50893">
    <property type="entry name" value="ABC_TRANSPORTER_2"/>
    <property type="match status" value="2"/>
</dbReference>
<accession>A0A3L8NZ86</accession>
<comment type="caution">
    <text evidence="12">The sequence shown here is derived from an EMBL/GenBank/DDBJ whole genome shotgun (WGS) entry which is preliminary data.</text>
</comment>
<dbReference type="GO" id="GO:0016887">
    <property type="term" value="F:ATP hydrolysis activity"/>
    <property type="evidence" value="ECO:0007669"/>
    <property type="project" value="InterPro"/>
</dbReference>
<dbReference type="CDD" id="cd03216">
    <property type="entry name" value="ABC_Carb_Monos_I"/>
    <property type="match status" value="1"/>
</dbReference>
<dbReference type="GO" id="GO:0022857">
    <property type="term" value="F:transmembrane transporter activity"/>
    <property type="evidence" value="ECO:0007669"/>
    <property type="project" value="InterPro"/>
</dbReference>
<keyword evidence="13" id="KW-1185">Reference proteome</keyword>
<evidence type="ECO:0000256" key="5">
    <source>
        <dbReference type="ARBA" id="ARBA00022737"/>
    </source>
</evidence>
<evidence type="ECO:0000256" key="3">
    <source>
        <dbReference type="ARBA" id="ARBA00022475"/>
    </source>
</evidence>
<evidence type="ECO:0000313" key="12">
    <source>
        <dbReference type="EMBL" id="RLV47972.1"/>
    </source>
</evidence>
<evidence type="ECO:0000256" key="10">
    <source>
        <dbReference type="SAM" id="Phobius"/>
    </source>
</evidence>
<keyword evidence="5" id="KW-0677">Repeat</keyword>
<evidence type="ECO:0000256" key="7">
    <source>
        <dbReference type="ARBA" id="ARBA00022840"/>
    </source>
</evidence>
<keyword evidence="6" id="KW-0547">Nucleotide-binding</keyword>
<feature type="transmembrane region" description="Helical" evidence="10">
    <location>
        <begin position="811"/>
        <end position="828"/>
    </location>
</feature>
<protein>
    <submittedName>
        <fullName evidence="12">ATP-binding cassette domain-containing protein</fullName>
    </submittedName>
</protein>
<dbReference type="GO" id="GO:0005524">
    <property type="term" value="F:ATP binding"/>
    <property type="evidence" value="ECO:0007669"/>
    <property type="project" value="UniProtKB-KW"/>
</dbReference>
<feature type="transmembrane region" description="Helical" evidence="10">
    <location>
        <begin position="728"/>
        <end position="752"/>
    </location>
</feature>
<organism evidence="12 13">
    <name type="scientific">Nocardioides mangrovicus</name>
    <dbReference type="NCBI Taxonomy" id="2478913"/>
    <lineage>
        <taxon>Bacteria</taxon>
        <taxon>Bacillati</taxon>
        <taxon>Actinomycetota</taxon>
        <taxon>Actinomycetes</taxon>
        <taxon>Propionibacteriales</taxon>
        <taxon>Nocardioidaceae</taxon>
        <taxon>Nocardioides</taxon>
    </lineage>
</organism>
<gene>
    <name evidence="12" type="ORF">D9V37_17865</name>
</gene>
<dbReference type="InterPro" id="IPR003439">
    <property type="entry name" value="ABC_transporter-like_ATP-bd"/>
</dbReference>
<proteinExistence type="predicted"/>
<evidence type="ECO:0000256" key="2">
    <source>
        <dbReference type="ARBA" id="ARBA00022448"/>
    </source>
</evidence>
<dbReference type="Gene3D" id="3.40.50.300">
    <property type="entry name" value="P-loop containing nucleotide triphosphate hydrolases"/>
    <property type="match status" value="2"/>
</dbReference>
<keyword evidence="8 10" id="KW-1133">Transmembrane helix</keyword>
<feature type="transmembrane region" description="Helical" evidence="10">
    <location>
        <begin position="526"/>
        <end position="544"/>
    </location>
</feature>
<dbReference type="InterPro" id="IPR001851">
    <property type="entry name" value="ABC_transp_permease"/>
</dbReference>
<keyword evidence="4 10" id="KW-0812">Transmembrane</keyword>
<dbReference type="PANTHER" id="PTHR43790:SF9">
    <property type="entry name" value="GALACTOFURANOSE TRANSPORTER ATP-BINDING PROTEIN YTFR"/>
    <property type="match status" value="1"/>
</dbReference>
<feature type="domain" description="ABC transporter" evidence="11">
    <location>
        <begin position="264"/>
        <end position="500"/>
    </location>
</feature>
<dbReference type="GO" id="GO:0005886">
    <property type="term" value="C:plasma membrane"/>
    <property type="evidence" value="ECO:0007669"/>
    <property type="project" value="UniProtKB-SubCell"/>
</dbReference>
<dbReference type="SMART" id="SM00382">
    <property type="entry name" value="AAA"/>
    <property type="match status" value="2"/>
</dbReference>